<evidence type="ECO:0000259" key="1">
    <source>
        <dbReference type="Pfam" id="PF02197"/>
    </source>
</evidence>
<dbReference type="AlphaFoldDB" id="A0A507C515"/>
<dbReference type="Proteomes" id="UP000319731">
    <property type="component" value="Unassembled WGS sequence"/>
</dbReference>
<dbReference type="EMBL" id="QEAO01000015">
    <property type="protein sequence ID" value="TPX34209.1"/>
    <property type="molecule type" value="Genomic_DNA"/>
</dbReference>
<dbReference type="InterPro" id="IPR003117">
    <property type="entry name" value="cAMP_dep_PK_reg_su_I/II_a/b"/>
</dbReference>
<evidence type="ECO:0000313" key="3">
    <source>
        <dbReference type="Proteomes" id="UP000319731"/>
    </source>
</evidence>
<dbReference type="OrthoDB" id="6334211at2759"/>
<gene>
    <name evidence="2" type="ORF">SmJEL517_g03120</name>
</gene>
<dbReference type="Gene3D" id="1.20.890.10">
    <property type="entry name" value="cAMP-dependent protein kinase regulatory subunit, dimerization-anchoring domain"/>
    <property type="match status" value="1"/>
</dbReference>
<comment type="caution">
    <text evidence="2">The sequence shown here is derived from an EMBL/GenBank/DDBJ whole genome shotgun (WGS) entry which is preliminary data.</text>
</comment>
<proteinExistence type="predicted"/>
<organism evidence="2 3">
    <name type="scientific">Synchytrium microbalum</name>
    <dbReference type="NCBI Taxonomy" id="1806994"/>
    <lineage>
        <taxon>Eukaryota</taxon>
        <taxon>Fungi</taxon>
        <taxon>Fungi incertae sedis</taxon>
        <taxon>Chytridiomycota</taxon>
        <taxon>Chytridiomycota incertae sedis</taxon>
        <taxon>Chytridiomycetes</taxon>
        <taxon>Synchytriales</taxon>
        <taxon>Synchytriaceae</taxon>
        <taxon>Synchytrium</taxon>
    </lineage>
</organism>
<dbReference type="GeneID" id="42004345"/>
<dbReference type="RefSeq" id="XP_031025006.1">
    <property type="nucleotide sequence ID" value="XM_031169048.1"/>
</dbReference>
<evidence type="ECO:0000313" key="2">
    <source>
        <dbReference type="EMBL" id="TPX34209.1"/>
    </source>
</evidence>
<name>A0A507C515_9FUNG</name>
<protein>
    <recommendedName>
        <fullName evidence="1">RIIa domain-containing protein</fullName>
    </recommendedName>
</protein>
<sequence length="75" mass="8733">MEEQTTTAPPMVIEKTIELESEHIQRKALITAQQEQYMEANPEIRQILSDFLVQVVHHQPKDVYEFAKDHFGKPA</sequence>
<keyword evidence="3" id="KW-1185">Reference proteome</keyword>
<reference evidence="2 3" key="1">
    <citation type="journal article" date="2019" name="Sci. Rep.">
        <title>Comparative genomics of chytrid fungi reveal insights into the obligate biotrophic and pathogenic lifestyle of Synchytrium endobioticum.</title>
        <authorList>
            <person name="van de Vossenberg B.T.L.H."/>
            <person name="Warris S."/>
            <person name="Nguyen H.D.T."/>
            <person name="van Gent-Pelzer M.P.E."/>
            <person name="Joly D.L."/>
            <person name="van de Geest H.C."/>
            <person name="Bonants P.J.M."/>
            <person name="Smith D.S."/>
            <person name="Levesque C.A."/>
            <person name="van der Lee T.A.J."/>
        </authorList>
    </citation>
    <scope>NUCLEOTIDE SEQUENCE [LARGE SCALE GENOMIC DNA]</scope>
    <source>
        <strain evidence="2 3">JEL517</strain>
    </source>
</reference>
<dbReference type="CDD" id="cd22973">
    <property type="entry name" value="DD_CATIP"/>
    <property type="match status" value="1"/>
</dbReference>
<dbReference type="Pfam" id="PF02197">
    <property type="entry name" value="RIIa"/>
    <property type="match status" value="1"/>
</dbReference>
<dbReference type="SUPFAM" id="SSF47391">
    <property type="entry name" value="Dimerization-anchoring domain of cAMP-dependent PK regulatory subunit"/>
    <property type="match status" value="1"/>
</dbReference>
<dbReference type="InterPro" id="IPR047501">
    <property type="entry name" value="DD_CATIP"/>
</dbReference>
<accession>A0A507C515</accession>
<feature type="domain" description="RIIa" evidence="1">
    <location>
        <begin position="43"/>
        <end position="72"/>
    </location>
</feature>